<proteinExistence type="predicted"/>
<dbReference type="Pfam" id="PF14278">
    <property type="entry name" value="TetR_C_8"/>
    <property type="match status" value="1"/>
</dbReference>
<keyword evidence="6" id="KW-1185">Reference proteome</keyword>
<dbReference type="InterPro" id="IPR009057">
    <property type="entry name" value="Homeodomain-like_sf"/>
</dbReference>
<name>A0ABY1VN24_9ACTO</name>
<dbReference type="EMBL" id="UAPQ01000007">
    <property type="protein sequence ID" value="SPT53508.1"/>
    <property type="molecule type" value="Genomic_DNA"/>
</dbReference>
<evidence type="ECO:0000256" key="3">
    <source>
        <dbReference type="SAM" id="MobiDB-lite"/>
    </source>
</evidence>
<sequence length="237" mass="26306">MPRTAQDDPRYQRVRGSLVQAAARLGRERTVDAVAISELTALAGVSRSAFYAHATSPADLLASYLLEKLTPYLDRLGNLLEEEPDNFVTAWRGLYVEVLHTIREDQEIYQHVFGDHGSPAVVGRLRQRFRQTAEEFVQSFITHLEEPVSELWVNMAVSQHVSNTVVIIESWLRTGMREEPGDVVDTFILLAPPWQLVRLSPTGVASLGRRHLLETLAAQGQGTLPGTATPAAPTRNS</sequence>
<comment type="caution">
    <text evidence="5">The sequence shown here is derived from an EMBL/GenBank/DDBJ whole genome shotgun (WGS) entry which is preliminary data.</text>
</comment>
<dbReference type="Proteomes" id="UP000250006">
    <property type="component" value="Unassembled WGS sequence"/>
</dbReference>
<dbReference type="SUPFAM" id="SSF46689">
    <property type="entry name" value="Homeodomain-like"/>
    <property type="match status" value="1"/>
</dbReference>
<dbReference type="Pfam" id="PF00440">
    <property type="entry name" value="TetR_N"/>
    <property type="match status" value="1"/>
</dbReference>
<protein>
    <recommendedName>
        <fullName evidence="4">HTH tetR-type domain-containing protein</fullName>
    </recommendedName>
</protein>
<organism evidence="5 6">
    <name type="scientific">Actinomyces bovis</name>
    <dbReference type="NCBI Taxonomy" id="1658"/>
    <lineage>
        <taxon>Bacteria</taxon>
        <taxon>Bacillati</taxon>
        <taxon>Actinomycetota</taxon>
        <taxon>Actinomycetes</taxon>
        <taxon>Actinomycetales</taxon>
        <taxon>Actinomycetaceae</taxon>
        <taxon>Actinomyces</taxon>
    </lineage>
</organism>
<dbReference type="Gene3D" id="1.10.357.10">
    <property type="entry name" value="Tetracycline Repressor, domain 2"/>
    <property type="match status" value="1"/>
</dbReference>
<evidence type="ECO:0000313" key="6">
    <source>
        <dbReference type="Proteomes" id="UP000250006"/>
    </source>
</evidence>
<evidence type="ECO:0000256" key="1">
    <source>
        <dbReference type="ARBA" id="ARBA00023125"/>
    </source>
</evidence>
<dbReference type="InterPro" id="IPR039532">
    <property type="entry name" value="TetR_C_Firmicutes"/>
</dbReference>
<keyword evidence="1 2" id="KW-0238">DNA-binding</keyword>
<dbReference type="PANTHER" id="PTHR43479">
    <property type="entry name" value="ACREF/ENVCD OPERON REPRESSOR-RELATED"/>
    <property type="match status" value="1"/>
</dbReference>
<gene>
    <name evidence="5" type="ORF">NCTC11535_01172</name>
</gene>
<accession>A0ABY1VN24</accession>
<feature type="region of interest" description="Disordered" evidence="3">
    <location>
        <begin position="218"/>
        <end position="237"/>
    </location>
</feature>
<dbReference type="PROSITE" id="PS50977">
    <property type="entry name" value="HTH_TETR_2"/>
    <property type="match status" value="1"/>
</dbReference>
<dbReference type="PANTHER" id="PTHR43479:SF11">
    <property type="entry name" value="ACREF_ENVCD OPERON REPRESSOR-RELATED"/>
    <property type="match status" value="1"/>
</dbReference>
<dbReference type="RefSeq" id="WP_170166921.1">
    <property type="nucleotide sequence ID" value="NZ_UAPQ01000007.1"/>
</dbReference>
<evidence type="ECO:0000313" key="5">
    <source>
        <dbReference type="EMBL" id="SPT53508.1"/>
    </source>
</evidence>
<dbReference type="InterPro" id="IPR050624">
    <property type="entry name" value="HTH-type_Tx_Regulator"/>
</dbReference>
<feature type="domain" description="HTH tetR-type" evidence="4">
    <location>
        <begin position="12"/>
        <end position="72"/>
    </location>
</feature>
<evidence type="ECO:0000259" key="4">
    <source>
        <dbReference type="PROSITE" id="PS50977"/>
    </source>
</evidence>
<feature type="DNA-binding region" description="H-T-H motif" evidence="2">
    <location>
        <begin position="35"/>
        <end position="54"/>
    </location>
</feature>
<evidence type="ECO:0000256" key="2">
    <source>
        <dbReference type="PROSITE-ProRule" id="PRU00335"/>
    </source>
</evidence>
<reference evidence="5 6" key="1">
    <citation type="submission" date="2018-06" db="EMBL/GenBank/DDBJ databases">
        <authorList>
            <consortium name="Pathogen Informatics"/>
            <person name="Doyle S."/>
        </authorList>
    </citation>
    <scope>NUCLEOTIDE SEQUENCE [LARGE SCALE GENOMIC DNA]</scope>
    <source>
        <strain evidence="5 6">NCTC11535</strain>
    </source>
</reference>
<dbReference type="InterPro" id="IPR001647">
    <property type="entry name" value="HTH_TetR"/>
</dbReference>